<evidence type="ECO:0000259" key="5">
    <source>
        <dbReference type="Pfam" id="PF02826"/>
    </source>
</evidence>
<dbReference type="PANTHER" id="PTHR10996">
    <property type="entry name" value="2-HYDROXYACID DEHYDROGENASE-RELATED"/>
    <property type="match status" value="1"/>
</dbReference>
<evidence type="ECO:0000256" key="1">
    <source>
        <dbReference type="ARBA" id="ARBA00005854"/>
    </source>
</evidence>
<dbReference type="InterPro" id="IPR006140">
    <property type="entry name" value="D-isomer_DH_NAD-bd"/>
</dbReference>
<dbReference type="Gene3D" id="3.40.50.720">
    <property type="entry name" value="NAD(P)-binding Rossmann-like Domain"/>
    <property type="match status" value="2"/>
</dbReference>
<comment type="similarity">
    <text evidence="1 3">Belongs to the D-isomer specific 2-hydroxyacid dehydrogenase family.</text>
</comment>
<dbReference type="RefSeq" id="WP_114791899.1">
    <property type="nucleotide sequence ID" value="NZ_CP139960.1"/>
</dbReference>
<keyword evidence="7" id="KW-1185">Reference proteome</keyword>
<evidence type="ECO:0000259" key="4">
    <source>
        <dbReference type="Pfam" id="PF00389"/>
    </source>
</evidence>
<dbReference type="InterPro" id="IPR006139">
    <property type="entry name" value="D-isomer_2_OHA_DH_cat_dom"/>
</dbReference>
<sequence length="325" mass="35600">MKVFITKQIPETGIQLIRDAGHEVTIHDESRPLPQEELIAQCLQHDALISAGFNKIDAHFLETCKHLKVVSLFSVGYDSVDIDAATRLKIPVGNTPDVLSRATADIAFLLMLAVSRKAFFNYKKVLDGKWQEFEPIAHLGQELYGKTLGVFGLGNIGYEMAIKCKAAFGMKIIYHNRKPNVKAEQKLEATYVSFKELLAQSDVLTLHANLSDATKGIFDKEAFAQMKSNAIFVNTGRGGLHNETDLKEALDNGTIWGAGLDVTNPEPMDKDNPLLTMPNVCILPHIGSATQEARNGMAVMAAKNAIAGLKGEPLPTIVNPDVYDQ</sequence>
<dbReference type="InterPro" id="IPR036291">
    <property type="entry name" value="NAD(P)-bd_dom_sf"/>
</dbReference>
<gene>
    <name evidence="6" type="ORF">U0035_15135</name>
</gene>
<evidence type="ECO:0000256" key="2">
    <source>
        <dbReference type="ARBA" id="ARBA00023002"/>
    </source>
</evidence>
<evidence type="ECO:0000313" key="7">
    <source>
        <dbReference type="Proteomes" id="UP001325680"/>
    </source>
</evidence>
<evidence type="ECO:0000256" key="3">
    <source>
        <dbReference type="RuleBase" id="RU003719"/>
    </source>
</evidence>
<dbReference type="InterPro" id="IPR029752">
    <property type="entry name" value="D-isomer_DH_CS1"/>
</dbReference>
<dbReference type="SUPFAM" id="SSF52283">
    <property type="entry name" value="Formate/glycerate dehydrogenase catalytic domain-like"/>
    <property type="match status" value="1"/>
</dbReference>
<dbReference type="Pfam" id="PF00389">
    <property type="entry name" value="2-Hacid_dh"/>
    <property type="match status" value="1"/>
</dbReference>
<dbReference type="PANTHER" id="PTHR10996:SF257">
    <property type="entry name" value="GLYOXYLATE REDUCTASE 1"/>
    <property type="match status" value="1"/>
</dbReference>
<evidence type="ECO:0000313" key="6">
    <source>
        <dbReference type="EMBL" id="WQD37005.1"/>
    </source>
</evidence>
<dbReference type="Pfam" id="PF02826">
    <property type="entry name" value="2-Hacid_dh_C"/>
    <property type="match status" value="1"/>
</dbReference>
<dbReference type="Proteomes" id="UP001325680">
    <property type="component" value="Chromosome"/>
</dbReference>
<dbReference type="EC" id="1.1.1.-" evidence="6"/>
<accession>A0ABZ0W4H5</accession>
<dbReference type="SUPFAM" id="SSF51735">
    <property type="entry name" value="NAD(P)-binding Rossmann-fold domains"/>
    <property type="match status" value="1"/>
</dbReference>
<feature type="domain" description="D-isomer specific 2-hydroxyacid dehydrogenase NAD-binding" evidence="5">
    <location>
        <begin position="109"/>
        <end position="287"/>
    </location>
</feature>
<dbReference type="InterPro" id="IPR050223">
    <property type="entry name" value="D-isomer_2-hydroxyacid_DH"/>
</dbReference>
<reference evidence="6 7" key="1">
    <citation type="submission" date="2023-12" db="EMBL/GenBank/DDBJ databases">
        <title>Genome sequencing and assembly of bacterial species from a model synthetic community.</title>
        <authorList>
            <person name="Hogle S.L."/>
        </authorList>
    </citation>
    <scope>NUCLEOTIDE SEQUENCE [LARGE SCALE GENOMIC DNA]</scope>
    <source>
        <strain evidence="6 7">HAMBI_3031</strain>
    </source>
</reference>
<dbReference type="EMBL" id="CP139960">
    <property type="protein sequence ID" value="WQD37005.1"/>
    <property type="molecule type" value="Genomic_DNA"/>
</dbReference>
<dbReference type="CDD" id="cd05301">
    <property type="entry name" value="GDH"/>
    <property type="match status" value="1"/>
</dbReference>
<proteinExistence type="inferred from homology"/>
<organism evidence="6 7">
    <name type="scientific">Niabella yanshanensis</name>
    <dbReference type="NCBI Taxonomy" id="577386"/>
    <lineage>
        <taxon>Bacteria</taxon>
        <taxon>Pseudomonadati</taxon>
        <taxon>Bacteroidota</taxon>
        <taxon>Chitinophagia</taxon>
        <taxon>Chitinophagales</taxon>
        <taxon>Chitinophagaceae</taxon>
        <taxon>Niabella</taxon>
    </lineage>
</organism>
<name>A0ABZ0W4H5_9BACT</name>
<dbReference type="PROSITE" id="PS00065">
    <property type="entry name" value="D_2_HYDROXYACID_DH_1"/>
    <property type="match status" value="1"/>
</dbReference>
<protein>
    <submittedName>
        <fullName evidence="6">D-glycerate dehydrogenase</fullName>
        <ecNumber evidence="6">1.1.1.-</ecNumber>
    </submittedName>
</protein>
<dbReference type="GO" id="GO:0016491">
    <property type="term" value="F:oxidoreductase activity"/>
    <property type="evidence" value="ECO:0007669"/>
    <property type="project" value="UniProtKB-KW"/>
</dbReference>
<keyword evidence="2 3" id="KW-0560">Oxidoreductase</keyword>
<feature type="domain" description="D-isomer specific 2-hydroxyacid dehydrogenase catalytic" evidence="4">
    <location>
        <begin position="3"/>
        <end position="319"/>
    </location>
</feature>